<evidence type="ECO:0000313" key="1">
    <source>
        <dbReference type="EMBL" id="KAK9138398.1"/>
    </source>
</evidence>
<gene>
    <name evidence="1" type="ORF">Sjap_008992</name>
</gene>
<proteinExistence type="predicted"/>
<reference evidence="1 2" key="1">
    <citation type="submission" date="2024-01" db="EMBL/GenBank/DDBJ databases">
        <title>Genome assemblies of Stephania.</title>
        <authorList>
            <person name="Yang L."/>
        </authorList>
    </citation>
    <scope>NUCLEOTIDE SEQUENCE [LARGE SCALE GENOMIC DNA]</scope>
    <source>
        <strain evidence="1">QJT</strain>
        <tissue evidence="1">Leaf</tissue>
    </source>
</reference>
<dbReference type="EMBL" id="JBBNAE010000003">
    <property type="protein sequence ID" value="KAK9138398.1"/>
    <property type="molecule type" value="Genomic_DNA"/>
</dbReference>
<name>A0AAP0PBD3_9MAGN</name>
<sequence>MISESALRHLPLQSPSLGGIKVKVFKEENYLANWIKIESFRTNSNLSCGNMWGITMVEMMANRTYPINATSIDMLTLLKTRFNFRNFYGYRLYRYWYFASEENDHVRFFPLMLVFSHRYGTLMNGACCLWKARMDTQIWWWLVATPTVEEHKRSSSRRGGVGTGLTSRER</sequence>
<comment type="caution">
    <text evidence="1">The sequence shown here is derived from an EMBL/GenBank/DDBJ whole genome shotgun (WGS) entry which is preliminary data.</text>
</comment>
<organism evidence="1 2">
    <name type="scientific">Stephania japonica</name>
    <dbReference type="NCBI Taxonomy" id="461633"/>
    <lineage>
        <taxon>Eukaryota</taxon>
        <taxon>Viridiplantae</taxon>
        <taxon>Streptophyta</taxon>
        <taxon>Embryophyta</taxon>
        <taxon>Tracheophyta</taxon>
        <taxon>Spermatophyta</taxon>
        <taxon>Magnoliopsida</taxon>
        <taxon>Ranunculales</taxon>
        <taxon>Menispermaceae</taxon>
        <taxon>Menispermoideae</taxon>
        <taxon>Cissampelideae</taxon>
        <taxon>Stephania</taxon>
    </lineage>
</organism>
<dbReference type="Proteomes" id="UP001417504">
    <property type="component" value="Unassembled WGS sequence"/>
</dbReference>
<accession>A0AAP0PBD3</accession>
<dbReference type="AlphaFoldDB" id="A0AAP0PBD3"/>
<protein>
    <submittedName>
        <fullName evidence="1">Uncharacterized protein</fullName>
    </submittedName>
</protein>
<evidence type="ECO:0000313" key="2">
    <source>
        <dbReference type="Proteomes" id="UP001417504"/>
    </source>
</evidence>
<keyword evidence="2" id="KW-1185">Reference proteome</keyword>